<accession>A0A385AGS5</accession>
<reference evidence="1 2" key="1">
    <citation type="submission" date="2018-07" db="EMBL/GenBank/DDBJ databases">
        <title>Lactobacillus curvatus genome sequence.</title>
        <authorList>
            <person name="Prechtl R."/>
        </authorList>
    </citation>
    <scope>NUCLEOTIDE SEQUENCE [LARGE SCALE GENOMIC DNA]</scope>
    <source>
        <strain evidence="1 2">TMW 1.1928</strain>
        <plasmid evidence="1 2">p-1.1928_2</plasmid>
    </source>
</reference>
<sequence>MLRTKETPLITEVIDYMRIEHIGEIPLLFYIQKKKIGPDQRVLLLAQLHRSEVVGIKYRYDGPSVKTILFLKKH</sequence>
<proteinExistence type="predicted"/>
<protein>
    <submittedName>
        <fullName evidence="1">Uncharacterized protein</fullName>
    </submittedName>
</protein>
<evidence type="ECO:0000313" key="1">
    <source>
        <dbReference type="EMBL" id="AXN36895.1"/>
    </source>
</evidence>
<keyword evidence="1" id="KW-0614">Plasmid</keyword>
<geneLocation type="plasmid" evidence="1 2">
    <name>p-1.1928_2</name>
</geneLocation>
<dbReference type="AlphaFoldDB" id="A0A385AGS5"/>
<organism evidence="1 2">
    <name type="scientific">Latilactobacillus curvatus</name>
    <name type="common">Lactobacillus curvatus</name>
    <dbReference type="NCBI Taxonomy" id="28038"/>
    <lineage>
        <taxon>Bacteria</taxon>
        <taxon>Bacillati</taxon>
        <taxon>Bacillota</taxon>
        <taxon>Bacilli</taxon>
        <taxon>Lactobacillales</taxon>
        <taxon>Lactobacillaceae</taxon>
        <taxon>Latilactobacillus</taxon>
    </lineage>
</organism>
<evidence type="ECO:0000313" key="2">
    <source>
        <dbReference type="Proteomes" id="UP000257607"/>
    </source>
</evidence>
<dbReference type="EMBL" id="CP031005">
    <property type="protein sequence ID" value="AXN36895.1"/>
    <property type="molecule type" value="Genomic_DNA"/>
</dbReference>
<name>A0A385AGS5_LATCU</name>
<dbReference type="Proteomes" id="UP000257607">
    <property type="component" value="Plasmid p-1.1928_2"/>
</dbReference>
<gene>
    <name evidence="1" type="ORF">DT351_11140</name>
</gene>